<dbReference type="Proteomes" id="UP000722485">
    <property type="component" value="Unassembled WGS sequence"/>
</dbReference>
<dbReference type="SUPFAM" id="SSF56752">
    <property type="entry name" value="D-aminoacid aminotransferase-like PLP-dependent enzymes"/>
    <property type="match status" value="1"/>
</dbReference>
<dbReference type="InterPro" id="IPR036038">
    <property type="entry name" value="Aminotransferase-like"/>
</dbReference>
<proteinExistence type="predicted"/>
<sequence length="273" mass="30806">MNDEFSIFTSLRYDPRLLEVPGKGLIGGGWNVENESPLYMLDFHRDRMLRAAEHWKWQAAINALAGDDGLRNLNRLLQEEVGSSQTDPLRLRIVISREGEIEIEKAHTAERPLENLVPERLPPPESSPSESVPRREGQFTLLVDHGVTPRSEYTHYKTTKRDMYDSARKRANISPTDAKELLVINKEDGSVMEGTIATPYFWRDGQWVTPPVATNFSWDDGSGGQDGTSRRWALLRGLATEQVVGADSLVDGEECWISNGVRGFIWTKISLKV</sequence>
<dbReference type="InterPro" id="IPR043132">
    <property type="entry name" value="BCAT-like_C"/>
</dbReference>
<organism evidence="2 3">
    <name type="scientific">Cylindrodendrum hubeiense</name>
    <dbReference type="NCBI Taxonomy" id="595255"/>
    <lineage>
        <taxon>Eukaryota</taxon>
        <taxon>Fungi</taxon>
        <taxon>Dikarya</taxon>
        <taxon>Ascomycota</taxon>
        <taxon>Pezizomycotina</taxon>
        <taxon>Sordariomycetes</taxon>
        <taxon>Hypocreomycetidae</taxon>
        <taxon>Hypocreales</taxon>
        <taxon>Nectriaceae</taxon>
        <taxon>Cylindrodendrum</taxon>
    </lineage>
</organism>
<evidence type="ECO:0000256" key="1">
    <source>
        <dbReference type="SAM" id="MobiDB-lite"/>
    </source>
</evidence>
<name>A0A9P5H0B0_9HYPO</name>
<dbReference type="InterPro" id="IPR001544">
    <property type="entry name" value="Aminotrans_IV"/>
</dbReference>
<feature type="region of interest" description="Disordered" evidence="1">
    <location>
        <begin position="105"/>
        <end position="134"/>
    </location>
</feature>
<comment type="caution">
    <text evidence="2">The sequence shown here is derived from an EMBL/GenBank/DDBJ whole genome shotgun (WGS) entry which is preliminary data.</text>
</comment>
<evidence type="ECO:0008006" key="4">
    <source>
        <dbReference type="Google" id="ProtNLM"/>
    </source>
</evidence>
<dbReference type="Gene3D" id="3.30.470.10">
    <property type="match status" value="1"/>
</dbReference>
<keyword evidence="3" id="KW-1185">Reference proteome</keyword>
<protein>
    <recommendedName>
        <fullName evidence="4">Aminodeoxychorismate lyase</fullName>
    </recommendedName>
</protein>
<dbReference type="GO" id="GO:0003824">
    <property type="term" value="F:catalytic activity"/>
    <property type="evidence" value="ECO:0007669"/>
    <property type="project" value="InterPro"/>
</dbReference>
<reference evidence="2" key="1">
    <citation type="submission" date="2020-03" db="EMBL/GenBank/DDBJ databases">
        <title>Draft Genome Sequence of Cylindrodendrum hubeiense.</title>
        <authorList>
            <person name="Buettner E."/>
            <person name="Kellner H."/>
        </authorList>
    </citation>
    <scope>NUCLEOTIDE SEQUENCE</scope>
    <source>
        <strain evidence="2">IHI 201604</strain>
    </source>
</reference>
<dbReference type="AlphaFoldDB" id="A0A9P5H0B0"/>
<gene>
    <name evidence="2" type="ORF">G7Z17_g11680</name>
</gene>
<dbReference type="InterPro" id="IPR043131">
    <property type="entry name" value="BCAT-like_N"/>
</dbReference>
<dbReference type="Gene3D" id="3.20.10.10">
    <property type="entry name" value="D-amino Acid Aminotransferase, subunit A, domain 2"/>
    <property type="match status" value="1"/>
</dbReference>
<dbReference type="Pfam" id="PF01063">
    <property type="entry name" value="Aminotran_4"/>
    <property type="match status" value="1"/>
</dbReference>
<dbReference type="OrthoDB" id="5288718at2759"/>
<evidence type="ECO:0000313" key="3">
    <source>
        <dbReference type="Proteomes" id="UP000722485"/>
    </source>
</evidence>
<accession>A0A9P5H0B0</accession>
<dbReference type="EMBL" id="JAANBB010000458">
    <property type="protein sequence ID" value="KAF7542318.1"/>
    <property type="molecule type" value="Genomic_DNA"/>
</dbReference>
<evidence type="ECO:0000313" key="2">
    <source>
        <dbReference type="EMBL" id="KAF7542318.1"/>
    </source>
</evidence>